<dbReference type="Pfam" id="PF01152">
    <property type="entry name" value="Bac_globin"/>
    <property type="match status" value="1"/>
</dbReference>
<evidence type="ECO:0000256" key="5">
    <source>
        <dbReference type="ARBA" id="ARBA00034496"/>
    </source>
</evidence>
<dbReference type="AlphaFoldDB" id="A0A1Y5H979"/>
<proteinExistence type="inferred from homology"/>
<evidence type="ECO:0000256" key="3">
    <source>
        <dbReference type="ARBA" id="ARBA00022723"/>
    </source>
</evidence>
<gene>
    <name evidence="6" type="ORF">A9R00_12915</name>
</gene>
<dbReference type="InterPro" id="IPR044203">
    <property type="entry name" value="GlbO/GLB3-like"/>
</dbReference>
<evidence type="ECO:0000256" key="2">
    <source>
        <dbReference type="ARBA" id="ARBA00022617"/>
    </source>
</evidence>
<keyword evidence="4" id="KW-0408">Iron</keyword>
<dbReference type="PANTHER" id="PTHR47366:SF1">
    <property type="entry name" value="TWO-ON-TWO HEMOGLOBIN-3"/>
    <property type="match status" value="1"/>
</dbReference>
<comment type="similarity">
    <text evidence="5">Belongs to the truncated hemoglobin family. Group II subfamily.</text>
</comment>
<keyword evidence="3" id="KW-0479">Metal-binding</keyword>
<evidence type="ECO:0000256" key="1">
    <source>
        <dbReference type="ARBA" id="ARBA00022448"/>
    </source>
</evidence>
<dbReference type="Gene3D" id="1.10.490.10">
    <property type="entry name" value="Globins"/>
    <property type="match status" value="1"/>
</dbReference>
<sequence>MIKCPLNTSVGHVMNSEVKTSSYGQGEASFEAAGGFDGIKQLVDAFYDAMETLPQARTIRDMHSADLTESRDKLTRFLTGWLGGPKLFSEKYGPIRIPVAHRHLDIGPAERDAWLACMQVAVDAQPYQQNFRNYLMTQLYVPAERSRNRD</sequence>
<organism evidence="6 7">
    <name type="scientific">Oleispira antarctica</name>
    <dbReference type="NCBI Taxonomy" id="188908"/>
    <lineage>
        <taxon>Bacteria</taxon>
        <taxon>Pseudomonadati</taxon>
        <taxon>Pseudomonadota</taxon>
        <taxon>Gammaproteobacteria</taxon>
        <taxon>Oceanospirillales</taxon>
        <taxon>Oceanospirillaceae</taxon>
        <taxon>Oleispira</taxon>
    </lineage>
</organism>
<dbReference type="CDD" id="cd14773">
    <property type="entry name" value="TrHb2_PhHbO-like_O"/>
    <property type="match status" value="1"/>
</dbReference>
<dbReference type="SUPFAM" id="SSF46458">
    <property type="entry name" value="Globin-like"/>
    <property type="match status" value="1"/>
</dbReference>
<comment type="caution">
    <text evidence="6">The sequence shown here is derived from an EMBL/GenBank/DDBJ whole genome shotgun (WGS) entry which is preliminary data.</text>
</comment>
<dbReference type="GO" id="GO:0020037">
    <property type="term" value="F:heme binding"/>
    <property type="evidence" value="ECO:0007669"/>
    <property type="project" value="InterPro"/>
</dbReference>
<dbReference type="InterPro" id="IPR009050">
    <property type="entry name" value="Globin-like_sf"/>
</dbReference>
<keyword evidence="2" id="KW-0349">Heme</keyword>
<dbReference type="EMBL" id="MABE01000737">
    <property type="protein sequence ID" value="OUS33769.1"/>
    <property type="molecule type" value="Genomic_DNA"/>
</dbReference>
<dbReference type="InterPro" id="IPR012292">
    <property type="entry name" value="Globin/Proto"/>
</dbReference>
<evidence type="ECO:0000256" key="4">
    <source>
        <dbReference type="ARBA" id="ARBA00023004"/>
    </source>
</evidence>
<dbReference type="GO" id="GO:0019825">
    <property type="term" value="F:oxygen binding"/>
    <property type="evidence" value="ECO:0007669"/>
    <property type="project" value="InterPro"/>
</dbReference>
<reference evidence="7" key="1">
    <citation type="journal article" date="2017" name="Proc. Natl. Acad. Sci. U.S.A.">
        <title>Simulation of Deepwater Horizon oil plume reveals substrate specialization within a complex community of hydrocarbon degraders.</title>
        <authorList>
            <person name="Hu P."/>
            <person name="Dubinsky E.A."/>
            <person name="Probst A.J."/>
            <person name="Wang J."/>
            <person name="Sieber C.M.K."/>
            <person name="Tom L.M."/>
            <person name="Gardinali P."/>
            <person name="Banfield J.F."/>
            <person name="Atlas R.M."/>
            <person name="Andersen G.L."/>
        </authorList>
    </citation>
    <scope>NUCLEOTIDE SEQUENCE [LARGE SCALE GENOMIC DNA]</scope>
</reference>
<accession>A0A1Y5H979</accession>
<dbReference type="GO" id="GO:0046872">
    <property type="term" value="F:metal ion binding"/>
    <property type="evidence" value="ECO:0007669"/>
    <property type="project" value="UniProtKB-KW"/>
</dbReference>
<evidence type="ECO:0000313" key="6">
    <source>
        <dbReference type="EMBL" id="OUS33769.1"/>
    </source>
</evidence>
<name>A0A1Y5H979_OLEAN</name>
<dbReference type="PANTHER" id="PTHR47366">
    <property type="entry name" value="TWO-ON-TWO HEMOGLOBIN-3"/>
    <property type="match status" value="1"/>
</dbReference>
<protein>
    <submittedName>
        <fullName evidence="6">Globin</fullName>
    </submittedName>
</protein>
<dbReference type="Proteomes" id="UP000227088">
    <property type="component" value="Unassembled WGS sequence"/>
</dbReference>
<dbReference type="GO" id="GO:0005344">
    <property type="term" value="F:oxygen carrier activity"/>
    <property type="evidence" value="ECO:0007669"/>
    <property type="project" value="InterPro"/>
</dbReference>
<keyword evidence="1" id="KW-0813">Transport</keyword>
<evidence type="ECO:0000313" key="7">
    <source>
        <dbReference type="Proteomes" id="UP000227088"/>
    </source>
</evidence>
<dbReference type="InterPro" id="IPR001486">
    <property type="entry name" value="Hemoglobin_trunc"/>
</dbReference>